<evidence type="ECO:0000256" key="1">
    <source>
        <dbReference type="SAM" id="SignalP"/>
    </source>
</evidence>
<dbReference type="Gene3D" id="3.55.50.30">
    <property type="match status" value="1"/>
</dbReference>
<accession>A0A3E1NHM1</accession>
<protein>
    <submittedName>
        <fullName evidence="2">DUF4974 domain-containing protein</fullName>
    </submittedName>
</protein>
<reference evidence="2 3" key="1">
    <citation type="submission" date="2018-08" db="EMBL/GenBank/DDBJ databases">
        <title>Chitinophagaceae sp. K23C18032701, a novel bacterium isolated from forest soil.</title>
        <authorList>
            <person name="Wang C."/>
        </authorList>
    </citation>
    <scope>NUCLEOTIDE SEQUENCE [LARGE SCALE GENOMIC DNA]</scope>
    <source>
        <strain evidence="2 3">K23C18032701</strain>
    </source>
</reference>
<feature type="signal peptide" evidence="1">
    <location>
        <begin position="1"/>
        <end position="22"/>
    </location>
</feature>
<dbReference type="PROSITE" id="PS51257">
    <property type="entry name" value="PROKAR_LIPOPROTEIN"/>
    <property type="match status" value="1"/>
</dbReference>
<keyword evidence="3" id="KW-1185">Reference proteome</keyword>
<name>A0A3E1NHM1_9BACT</name>
<dbReference type="EMBL" id="QTJU01000005">
    <property type="protein sequence ID" value="RFM27439.1"/>
    <property type="molecule type" value="Genomic_DNA"/>
</dbReference>
<dbReference type="RefSeq" id="WP_116848197.1">
    <property type="nucleotide sequence ID" value="NZ_QTJU01000005.1"/>
</dbReference>
<sequence>MHKLVATAVFSTTFFLACQPTAGTLQTNSSRQWQQVNPNSRALLTGNSQVTGAPAGSVHLNGDAFFTTRDTGLTIHTRSLTIQLHQAAARINSFNKENGATVEVLSGTATVQKNYRSAFDTLPETLHAGEMILFNREVDLMEKETTDTTALRENMENRLVLDQLTAAAAVKKINDWFSVNLVTTGDWTNTIKASNIFRNADLKTVLDWLALTYKASYRQQADGTILLTK</sequence>
<dbReference type="OrthoDB" id="673084at2"/>
<feature type="chain" id="PRO_5017680704" evidence="1">
    <location>
        <begin position="23"/>
        <end position="229"/>
    </location>
</feature>
<dbReference type="Gene3D" id="2.60.120.1440">
    <property type="match status" value="1"/>
</dbReference>
<evidence type="ECO:0000313" key="3">
    <source>
        <dbReference type="Proteomes" id="UP000261284"/>
    </source>
</evidence>
<evidence type="ECO:0000313" key="2">
    <source>
        <dbReference type="EMBL" id="RFM27439.1"/>
    </source>
</evidence>
<comment type="caution">
    <text evidence="2">The sequence shown here is derived from an EMBL/GenBank/DDBJ whole genome shotgun (WGS) entry which is preliminary data.</text>
</comment>
<dbReference type="AlphaFoldDB" id="A0A3E1NHM1"/>
<organism evidence="2 3">
    <name type="scientific">Deminuibacter soli</name>
    <dbReference type="NCBI Taxonomy" id="2291815"/>
    <lineage>
        <taxon>Bacteria</taxon>
        <taxon>Pseudomonadati</taxon>
        <taxon>Bacteroidota</taxon>
        <taxon>Chitinophagia</taxon>
        <taxon>Chitinophagales</taxon>
        <taxon>Chitinophagaceae</taxon>
        <taxon>Deminuibacter</taxon>
    </lineage>
</organism>
<keyword evidence="1" id="KW-0732">Signal</keyword>
<dbReference type="Proteomes" id="UP000261284">
    <property type="component" value="Unassembled WGS sequence"/>
</dbReference>
<proteinExistence type="predicted"/>
<gene>
    <name evidence="2" type="ORF">DXN05_15585</name>
</gene>